<keyword evidence="3" id="KW-1185">Reference proteome</keyword>
<dbReference type="eggNOG" id="KOG1938">
    <property type="taxonomic scope" value="Eukaryota"/>
</dbReference>
<evidence type="ECO:0000313" key="3">
    <source>
        <dbReference type="Proteomes" id="UP000095282"/>
    </source>
</evidence>
<dbReference type="PANTHER" id="PTHR12975:SF6">
    <property type="entry name" value="TRAFFICKING PROTEIN PARTICLE COMPLEX SUBUNIT 8"/>
    <property type="match status" value="1"/>
</dbReference>
<proteinExistence type="predicted"/>
<dbReference type="Pfam" id="PF24544">
    <property type="entry name" value="Ig_TPPC8_2nd"/>
    <property type="match status" value="1"/>
</dbReference>
<dbReference type="InterPro" id="IPR058541">
    <property type="entry name" value="Ig_TPPC8_1st"/>
</dbReference>
<accession>A0A1I7U5S7</accession>
<protein>
    <submittedName>
        <fullName evidence="4">Trafficking protein particle complex subunit 8</fullName>
    </submittedName>
</protein>
<organism evidence="3 4">
    <name type="scientific">Caenorhabditis tropicalis</name>
    <dbReference type="NCBI Taxonomy" id="1561998"/>
    <lineage>
        <taxon>Eukaryota</taxon>
        <taxon>Metazoa</taxon>
        <taxon>Ecdysozoa</taxon>
        <taxon>Nematoda</taxon>
        <taxon>Chromadorea</taxon>
        <taxon>Rhabditida</taxon>
        <taxon>Rhabditina</taxon>
        <taxon>Rhabditomorpha</taxon>
        <taxon>Rhabditoidea</taxon>
        <taxon>Rhabditidae</taxon>
        <taxon>Peloderinae</taxon>
        <taxon>Caenorhabditis</taxon>
    </lineage>
</organism>
<dbReference type="WBParaSite" id="Csp11.Scaffold629.g15142.t1">
    <property type="protein sequence ID" value="Csp11.Scaffold629.g15142.t1"/>
    <property type="gene ID" value="Csp11.Scaffold629.g15142"/>
</dbReference>
<dbReference type="GO" id="GO:1990072">
    <property type="term" value="C:TRAPPIII protein complex"/>
    <property type="evidence" value="ECO:0007669"/>
    <property type="project" value="TreeGrafter"/>
</dbReference>
<reference evidence="4" key="1">
    <citation type="submission" date="2016-11" db="UniProtKB">
        <authorList>
            <consortium name="WormBaseParasite"/>
        </authorList>
    </citation>
    <scope>IDENTIFICATION</scope>
</reference>
<evidence type="ECO:0000259" key="1">
    <source>
        <dbReference type="Pfam" id="PF24544"/>
    </source>
</evidence>
<feature type="domain" description="TPPC8 second Ig-like" evidence="1">
    <location>
        <begin position="849"/>
        <end position="973"/>
    </location>
</feature>
<dbReference type="STRING" id="1561998.A0A1I7U5S7"/>
<evidence type="ECO:0000259" key="2">
    <source>
        <dbReference type="Pfam" id="PF24545"/>
    </source>
</evidence>
<sequence length="1289" mass="143639">MSSVSPSPLIALISSSCSQKHAVNRGFKSLSHLVFPFTTHNCQLREPIENSKGSHRIRLDIRDISSDGHLLTLSVLPYVLVQALKNSTDVTQSIKLFREVLVRCSEPSEHESFGHYLACIYVVSTQDENPLGELSKMIQTHQTLYNTTSTLMIPGHCSTPKWAASHAKTPRHYILLHDSRCPKSSSERRDQILAQMSATYGSENCQVLQLDSDSVSAEMNGVWQEIDEFNEVLEKGLVEAHNHSTDSIPSTPSTNVGSSLLSSPSSPTFVSTISSTMSSVGSVSPNSQQTSNNPTIWKTSEKISSLQDAKNIQAVFSKFLTVCLIPYVEKEMRTLYETAGQKKSFTKSITSVSSGMRKWFGTGSSSNNLATPITYAWDSIEMQTRRLADLLLMFGFPGAAYDQYHPLKKDLEVDKAMAAHAIALEMCAVALHTAQPQLNAKQFPIRYLDPPVKLLIEHAKKYPFVLRAAFNMSEIYADLGLHKEAAAILTQISAMDGDHLVGVAQTLAAEQYEKAGMLRKASFHRVLAANRFSNASIPALSFDCYRLALPAFDQKHWGVLDEHLAVRLLSEGEKAGVMTPAIASECIRRLVAVCPKLTPTQQADRLRTIVNALDAYFPHRTEPISLLSDIPKVELETVKVIYGERPLWNEIDENEHQTVSAEEWITVERAAHYTLFGSSTPYRGMQMVSDEHSDNQKVRETPAGERYRVMVDLTNPLKIPIDLHNVRVSITDIHYHNETENSRIPELGALPHLHLDAEETKTVELYVFPRIGCSKFRVDGLLFQLTVDDKGVETRVPLECRGKRLNKTSKQQKSKVYAHDERLSATVAQKPWPLVEFRVLKSPHKWSYCDQAQRCQLEIENIGHEDVVSMVLATNAFDRVSAGIMGGLEDDGIQHDLELQLAANNTKVATFKFQSTNGNEPFLRVGEKKRIFFDVRSSDEPTGSVVTPKTMSTVVLIAYRSAAGTMRQWRRVIDGERRRLISMNTEILDTKSRSFAINFKNCVALSQAALSRVEVLRIRSARNQTSSVIQNEAPMAVHLSSEPRKVEMESEQTETIVVHLNSDESSNQEVWMHPNATMVQPKWPCPAEIVSTLDDDAFIRVAEKIGVLWKANIVNNEGLVTTFIGESFLDNPFARQTAETMATKNGGTSTALQISCEAVAKEIPHNFSKSRICDLPVVIRIQNKDSLRRNASVTVKYIPKVTEPIEGVHLVAPENRQQMLINRPVRNVSISVDEVAVIELIWKITHAAVYDLGGSHLSVEATFEGSNEPVSYKVPSVLSIVKSSPYTIV</sequence>
<evidence type="ECO:0000313" key="4">
    <source>
        <dbReference type="WBParaSite" id="Csp11.Scaffold629.g15142.t1"/>
    </source>
</evidence>
<dbReference type="PANTHER" id="PTHR12975">
    <property type="entry name" value="TRANSPORT PROTEIN TRAPP"/>
    <property type="match status" value="1"/>
</dbReference>
<dbReference type="Proteomes" id="UP000095282">
    <property type="component" value="Unplaced"/>
</dbReference>
<dbReference type="InterPro" id="IPR024420">
    <property type="entry name" value="TRAPP_III_complex_Trs85"/>
</dbReference>
<dbReference type="Pfam" id="PF24545">
    <property type="entry name" value="Ig_TPPC8_1st"/>
    <property type="match status" value="1"/>
</dbReference>
<dbReference type="InterPro" id="IPR058538">
    <property type="entry name" value="Ig_TPPC8_2nd"/>
</dbReference>
<feature type="domain" description="TPPC8 first Ig-like" evidence="2">
    <location>
        <begin position="652"/>
        <end position="846"/>
    </location>
</feature>
<name>A0A1I7U5S7_9PELO</name>
<dbReference type="Pfam" id="PF12739">
    <property type="entry name" value="TRAPPC-Trs85"/>
    <property type="match status" value="1"/>
</dbReference>